<dbReference type="InterPro" id="IPR013083">
    <property type="entry name" value="Znf_RING/FYVE/PHD"/>
</dbReference>
<dbReference type="Gene3D" id="3.30.40.10">
    <property type="entry name" value="Zinc/RING finger domain, C3HC4 (zinc finger)"/>
    <property type="match status" value="1"/>
</dbReference>
<evidence type="ECO:0000313" key="16">
    <source>
        <dbReference type="Proteomes" id="UP001497457"/>
    </source>
</evidence>
<gene>
    <name evidence="15" type="ORF">URODEC1_LOCUS108734</name>
</gene>
<keyword evidence="7" id="KW-0479">Metal-binding</keyword>
<dbReference type="PANTHER" id="PTHR11685">
    <property type="entry name" value="RBR FAMILY RING FINGER AND IBR DOMAIN-CONTAINING"/>
    <property type="match status" value="1"/>
</dbReference>
<evidence type="ECO:0000256" key="10">
    <source>
        <dbReference type="ARBA" id="ARBA00022786"/>
    </source>
</evidence>
<dbReference type="EMBL" id="OZ075117">
    <property type="protein sequence ID" value="CAL5081597.1"/>
    <property type="molecule type" value="Genomic_DNA"/>
</dbReference>
<protein>
    <recommendedName>
        <fullName evidence="5">RBR-type E3 ubiquitin transferase</fullName>
        <ecNumber evidence="5">2.3.2.31</ecNumber>
    </recommendedName>
</protein>
<keyword evidence="16" id="KW-1185">Reference proteome</keyword>
<dbReference type="InterPro" id="IPR044066">
    <property type="entry name" value="TRIAD_supradom"/>
</dbReference>
<dbReference type="PROSITE" id="PS00518">
    <property type="entry name" value="ZF_RING_1"/>
    <property type="match status" value="1"/>
</dbReference>
<dbReference type="EC" id="2.3.2.31" evidence="5"/>
<sequence length="274" mass="29448">MANPTRERAAAADDDAYLQELIRGSVPGPSSSRPRVAPLTDDEIGWFSCSICAETRLVFDRFRAGAGAGTDAAARCAHDFCIECVVRYIEARVAGGAVPVPCPEPGCRGGAMHPEACKKLLDIDVFDAWCVALCERAVGPARARCPYRDCGELVVLDAAADGAGTEARCPTCSRAFCLQCEEPWDERHAAGGCVMSRLAARRNWTRCPSCRAMVDKIDGCRRIVCRCGTAFCYRCGSPFSGKVCRCIAPLEENAYAAQLKTGPECNPGISFDKC</sequence>
<evidence type="ECO:0000256" key="4">
    <source>
        <dbReference type="ARBA" id="ARBA00005884"/>
    </source>
</evidence>
<dbReference type="InterPro" id="IPR002867">
    <property type="entry name" value="IBR_dom"/>
</dbReference>
<dbReference type="SUPFAM" id="SSF57850">
    <property type="entry name" value="RING/U-box"/>
    <property type="match status" value="3"/>
</dbReference>
<reference evidence="15" key="1">
    <citation type="submission" date="2024-10" db="EMBL/GenBank/DDBJ databases">
        <authorList>
            <person name="Ryan C."/>
        </authorList>
    </citation>
    <scope>NUCLEOTIDE SEQUENCE [LARGE SCALE GENOMIC DNA]</scope>
</reference>
<dbReference type="InterPro" id="IPR017907">
    <property type="entry name" value="Znf_RING_CS"/>
</dbReference>
<dbReference type="Proteomes" id="UP001497457">
    <property type="component" value="Chromosome 7b"/>
</dbReference>
<feature type="domain" description="RING-type" evidence="14">
    <location>
        <begin position="45"/>
        <end position="250"/>
    </location>
</feature>
<dbReference type="PROSITE" id="PS50089">
    <property type="entry name" value="ZF_RING_2"/>
    <property type="match status" value="1"/>
</dbReference>
<evidence type="ECO:0000259" key="13">
    <source>
        <dbReference type="PROSITE" id="PS50089"/>
    </source>
</evidence>
<keyword evidence="8" id="KW-0677">Repeat</keyword>
<evidence type="ECO:0000259" key="14">
    <source>
        <dbReference type="PROSITE" id="PS51873"/>
    </source>
</evidence>
<comment type="cofactor">
    <cofactor evidence="2">
        <name>Zn(2+)</name>
        <dbReference type="ChEBI" id="CHEBI:29105"/>
    </cofactor>
</comment>
<organism evidence="15 16">
    <name type="scientific">Urochloa decumbens</name>
    <dbReference type="NCBI Taxonomy" id="240449"/>
    <lineage>
        <taxon>Eukaryota</taxon>
        <taxon>Viridiplantae</taxon>
        <taxon>Streptophyta</taxon>
        <taxon>Embryophyta</taxon>
        <taxon>Tracheophyta</taxon>
        <taxon>Spermatophyta</taxon>
        <taxon>Magnoliopsida</taxon>
        <taxon>Liliopsida</taxon>
        <taxon>Poales</taxon>
        <taxon>Poaceae</taxon>
        <taxon>PACMAD clade</taxon>
        <taxon>Panicoideae</taxon>
        <taxon>Panicodae</taxon>
        <taxon>Paniceae</taxon>
        <taxon>Melinidinae</taxon>
        <taxon>Urochloa</taxon>
    </lineage>
</organism>
<evidence type="ECO:0000256" key="11">
    <source>
        <dbReference type="ARBA" id="ARBA00022833"/>
    </source>
</evidence>
<dbReference type="Pfam" id="PF01485">
    <property type="entry name" value="IBR"/>
    <property type="match status" value="2"/>
</dbReference>
<keyword evidence="6" id="KW-0808">Transferase</keyword>
<keyword evidence="10" id="KW-0833">Ubl conjugation pathway</keyword>
<feature type="domain" description="RING-type" evidence="13">
    <location>
        <begin position="49"/>
        <end position="103"/>
    </location>
</feature>
<evidence type="ECO:0000256" key="2">
    <source>
        <dbReference type="ARBA" id="ARBA00001947"/>
    </source>
</evidence>
<evidence type="ECO:0000256" key="7">
    <source>
        <dbReference type="ARBA" id="ARBA00022723"/>
    </source>
</evidence>
<name>A0ABC9FUG7_9POAL</name>
<keyword evidence="11" id="KW-0862">Zinc</keyword>
<dbReference type="InterPro" id="IPR001841">
    <property type="entry name" value="Znf_RING"/>
</dbReference>
<dbReference type="GO" id="GO:0008270">
    <property type="term" value="F:zinc ion binding"/>
    <property type="evidence" value="ECO:0007669"/>
    <property type="project" value="UniProtKB-KW"/>
</dbReference>
<evidence type="ECO:0000256" key="3">
    <source>
        <dbReference type="ARBA" id="ARBA00003976"/>
    </source>
</evidence>
<dbReference type="PROSITE" id="PS51873">
    <property type="entry name" value="TRIAD"/>
    <property type="match status" value="1"/>
</dbReference>
<dbReference type="InterPro" id="IPR031127">
    <property type="entry name" value="E3_UB_ligase_RBR"/>
</dbReference>
<dbReference type="AlphaFoldDB" id="A0ABC9FUG7"/>
<accession>A0ABC9FUG7</accession>
<comment type="similarity">
    <text evidence="4">Belongs to the RBR family. Ariadne subfamily.</text>
</comment>
<evidence type="ECO:0000256" key="9">
    <source>
        <dbReference type="ARBA" id="ARBA00022771"/>
    </source>
</evidence>
<evidence type="ECO:0000256" key="1">
    <source>
        <dbReference type="ARBA" id="ARBA00001798"/>
    </source>
</evidence>
<evidence type="ECO:0000256" key="6">
    <source>
        <dbReference type="ARBA" id="ARBA00022679"/>
    </source>
</evidence>
<dbReference type="CDD" id="cd22584">
    <property type="entry name" value="Rcat_RBR_unk"/>
    <property type="match status" value="1"/>
</dbReference>
<dbReference type="Gene3D" id="1.20.120.1750">
    <property type="match status" value="1"/>
</dbReference>
<dbReference type="GO" id="GO:0061630">
    <property type="term" value="F:ubiquitin protein ligase activity"/>
    <property type="evidence" value="ECO:0007669"/>
    <property type="project" value="UniProtKB-EC"/>
</dbReference>
<evidence type="ECO:0000256" key="5">
    <source>
        <dbReference type="ARBA" id="ARBA00012251"/>
    </source>
</evidence>
<dbReference type="SMART" id="SM00647">
    <property type="entry name" value="IBR"/>
    <property type="match status" value="2"/>
</dbReference>
<evidence type="ECO:0000256" key="12">
    <source>
        <dbReference type="PROSITE-ProRule" id="PRU00175"/>
    </source>
</evidence>
<proteinExistence type="inferred from homology"/>
<keyword evidence="9 12" id="KW-0863">Zinc-finger</keyword>
<comment type="function">
    <text evidence="3">Might act as an E3 ubiquitin-protein ligase, or as part of E3 complex, which accepts ubiquitin from specific E2 ubiquitin-conjugating enzymes and then transfers it to substrates.</text>
</comment>
<evidence type="ECO:0000313" key="15">
    <source>
        <dbReference type="EMBL" id="CAL5081597.1"/>
    </source>
</evidence>
<comment type="catalytic activity">
    <reaction evidence="1">
        <text>[E2 ubiquitin-conjugating enzyme]-S-ubiquitinyl-L-cysteine + [acceptor protein]-L-lysine = [E2 ubiquitin-conjugating enzyme]-L-cysteine + [acceptor protein]-N(6)-ubiquitinyl-L-lysine.</text>
        <dbReference type="EC" id="2.3.2.31"/>
    </reaction>
</comment>
<evidence type="ECO:0000256" key="8">
    <source>
        <dbReference type="ARBA" id="ARBA00022737"/>
    </source>
</evidence>